<accession>A0A8H6ICI7</accession>
<keyword evidence="3" id="KW-1185">Reference proteome</keyword>
<dbReference type="InterPro" id="IPR025476">
    <property type="entry name" value="Helitron_helicase-like"/>
</dbReference>
<evidence type="ECO:0000313" key="2">
    <source>
        <dbReference type="EMBL" id="KAF6761872.1"/>
    </source>
</evidence>
<dbReference type="Proteomes" id="UP000521943">
    <property type="component" value="Unassembled WGS sequence"/>
</dbReference>
<dbReference type="AlphaFoldDB" id="A0A8H6ICI7"/>
<dbReference type="OrthoDB" id="3229882at2759"/>
<dbReference type="Pfam" id="PF14214">
    <property type="entry name" value="Helitron_like_N"/>
    <property type="match status" value="1"/>
</dbReference>
<protein>
    <recommendedName>
        <fullName evidence="1">Helitron helicase-like domain-containing protein</fullName>
    </recommendedName>
</protein>
<feature type="domain" description="Helitron helicase-like" evidence="1">
    <location>
        <begin position="2"/>
        <end position="46"/>
    </location>
</feature>
<evidence type="ECO:0000313" key="3">
    <source>
        <dbReference type="Proteomes" id="UP000521943"/>
    </source>
</evidence>
<organism evidence="2 3">
    <name type="scientific">Ephemerocybe angulata</name>
    <dbReference type="NCBI Taxonomy" id="980116"/>
    <lineage>
        <taxon>Eukaryota</taxon>
        <taxon>Fungi</taxon>
        <taxon>Dikarya</taxon>
        <taxon>Basidiomycota</taxon>
        <taxon>Agaricomycotina</taxon>
        <taxon>Agaricomycetes</taxon>
        <taxon>Agaricomycetidae</taxon>
        <taxon>Agaricales</taxon>
        <taxon>Agaricineae</taxon>
        <taxon>Psathyrellaceae</taxon>
        <taxon>Ephemerocybe</taxon>
    </lineage>
</organism>
<dbReference type="EMBL" id="JACGCI010000008">
    <property type="protein sequence ID" value="KAF6761872.1"/>
    <property type="molecule type" value="Genomic_DNA"/>
</dbReference>
<proteinExistence type="predicted"/>
<reference evidence="2 3" key="1">
    <citation type="submission" date="2020-07" db="EMBL/GenBank/DDBJ databases">
        <title>Comparative genomics of pyrophilous fungi reveals a link between fire events and developmental genes.</title>
        <authorList>
            <consortium name="DOE Joint Genome Institute"/>
            <person name="Steindorff A.S."/>
            <person name="Carver A."/>
            <person name="Calhoun S."/>
            <person name="Stillman K."/>
            <person name="Liu H."/>
            <person name="Lipzen A."/>
            <person name="Pangilinan J."/>
            <person name="Labutti K."/>
            <person name="Bruns T.D."/>
            <person name="Grigoriev I.V."/>
        </authorList>
    </citation>
    <scope>NUCLEOTIDE SEQUENCE [LARGE SCALE GENOMIC DNA]</scope>
    <source>
        <strain evidence="2 3">CBS 144469</strain>
    </source>
</reference>
<comment type="caution">
    <text evidence="2">The sequence shown here is derived from an EMBL/GenBank/DDBJ whole genome shotgun (WGS) entry which is preliminary data.</text>
</comment>
<evidence type="ECO:0000259" key="1">
    <source>
        <dbReference type="Pfam" id="PF14214"/>
    </source>
</evidence>
<gene>
    <name evidence="2" type="ORF">DFP72DRAFT_778538</name>
</gene>
<feature type="non-terminal residue" evidence="2">
    <location>
        <position position="1"/>
    </location>
</feature>
<feature type="non-terminal residue" evidence="2">
    <location>
        <position position="266"/>
    </location>
</feature>
<name>A0A8H6ICI7_9AGAR</name>
<sequence length="266" mass="30301">LVQIFIKHICGWTEEGPKKGLFGKPAAYYGTVEEQGRKTLHLHFLLWISGQLPLNTIRERLMSEDSEFQKELTEYIESCFMGEFMTGSKEEVSARVPFIPEFEDRGIHTILVDDSNVPEGYQDPTLTMPEAPPSEFCEEPEMCRCQNCLDLLSWWERFKMTVDDILIRSNGCINKQGVCTARFPREIIMNTSVDPKTGHMSIKKREATINDVCPTVSLTNRCNTDTQCLLSGTSVKAIVGYVTDYITKGWLKTHQVFSAAYDTFNK</sequence>